<dbReference type="InterPro" id="IPR013078">
    <property type="entry name" value="His_Pase_superF_clade-1"/>
</dbReference>
<feature type="region of interest" description="Disordered" evidence="1">
    <location>
        <begin position="1"/>
        <end position="22"/>
    </location>
</feature>
<name>A0A0G4IEB8_9ALVE</name>
<reference evidence="2" key="1">
    <citation type="submission" date="2014-11" db="EMBL/GenBank/DDBJ databases">
        <authorList>
            <person name="Otto D Thomas"/>
            <person name="Naeem Raeece"/>
        </authorList>
    </citation>
    <scope>NUCLEOTIDE SEQUENCE</scope>
</reference>
<organism evidence="2">
    <name type="scientific">Chromera velia CCMP2878</name>
    <dbReference type="NCBI Taxonomy" id="1169474"/>
    <lineage>
        <taxon>Eukaryota</taxon>
        <taxon>Sar</taxon>
        <taxon>Alveolata</taxon>
        <taxon>Colpodellida</taxon>
        <taxon>Chromeraceae</taxon>
        <taxon>Chromera</taxon>
    </lineage>
</organism>
<dbReference type="GO" id="GO:0005737">
    <property type="term" value="C:cytoplasm"/>
    <property type="evidence" value="ECO:0007669"/>
    <property type="project" value="TreeGrafter"/>
</dbReference>
<dbReference type="PANTHER" id="PTHR48100">
    <property type="entry name" value="BROAD-SPECIFICITY PHOSPHATASE YOR283W-RELATED"/>
    <property type="match status" value="1"/>
</dbReference>
<dbReference type="GO" id="GO:0016791">
    <property type="term" value="F:phosphatase activity"/>
    <property type="evidence" value="ECO:0007669"/>
    <property type="project" value="TreeGrafter"/>
</dbReference>
<dbReference type="InterPro" id="IPR050275">
    <property type="entry name" value="PGM_Phosphatase"/>
</dbReference>
<proteinExistence type="predicted"/>
<dbReference type="Gene3D" id="3.40.50.1240">
    <property type="entry name" value="Phosphoglycerate mutase-like"/>
    <property type="match status" value="1"/>
</dbReference>
<dbReference type="CDD" id="cd07067">
    <property type="entry name" value="HP_PGM_like"/>
    <property type="match status" value="1"/>
</dbReference>
<dbReference type="EMBL" id="CDMZ01005891">
    <property type="protein sequence ID" value="CEM55589.1"/>
    <property type="molecule type" value="Genomic_DNA"/>
</dbReference>
<accession>A0A0G4IEB8</accession>
<protein>
    <submittedName>
        <fullName evidence="2">Uncharacterized protein</fullName>
    </submittedName>
</protein>
<dbReference type="SUPFAM" id="SSF53254">
    <property type="entry name" value="Phosphoglycerate mutase-like"/>
    <property type="match status" value="1"/>
</dbReference>
<dbReference type="AlphaFoldDB" id="A0A0G4IEB8"/>
<dbReference type="VEuPathDB" id="CryptoDB:Cvel_13666"/>
<dbReference type="SMART" id="SM00855">
    <property type="entry name" value="PGAM"/>
    <property type="match status" value="1"/>
</dbReference>
<dbReference type="InterPro" id="IPR029033">
    <property type="entry name" value="His_PPase_superfam"/>
</dbReference>
<gene>
    <name evidence="2" type="ORF">Cvel_13666</name>
</gene>
<evidence type="ECO:0000313" key="2">
    <source>
        <dbReference type="EMBL" id="CEM55589.1"/>
    </source>
</evidence>
<sequence>MGHEFIVKGATGPPHLAGADMPDVNRQGVEMKVFKDSRKEENEKQKVVYVFRHGQSVNNILSQERSPFAWKREKEKMANEIRGKGDADTVLSTEGMAQANRTGFLMTGGDGDEDHVGIFSPDFLPEEKLEAIYVSPLRRAIATALLMFWKPALQHNIPMKVHWALSERRMSASDDGSESEYLMAHVSDILAREDFGLLTWAQKKFERGVISKWLEPLTQSIFELESNHRGSMYSSEACVLKGGCKWWPEVDDSGLFSSEKPADYCWRIKESTEFIANVPEKTVAVVGHSNFFRDFLDPFGREWKMNNAAGLRAVLTTTGSGSHEFESVRRIPLFLHVGSSLRPVEVRKRQIFMDDWQRELLKNLDAAEKHRKKSPKQGEKKGSGFKNIMRGLLDFDEDSDSDSDDKKMNHFHSHSINQQFANDTTIRETFGEVQSAKVEEMISNGDFCPINHPEWDHNLKGCKFYMYIPHVCLPGVHRPTDMFGQTKKTADCRQLFQF</sequence>
<evidence type="ECO:0000256" key="1">
    <source>
        <dbReference type="SAM" id="MobiDB-lite"/>
    </source>
</evidence>
<dbReference type="PANTHER" id="PTHR48100:SF1">
    <property type="entry name" value="HISTIDINE PHOSPHATASE FAMILY PROTEIN-RELATED"/>
    <property type="match status" value="1"/>
</dbReference>